<dbReference type="PANTHER" id="PTHR43795">
    <property type="entry name" value="BIFUNCTIONAL ASPARTATE AMINOTRANSFERASE AND GLUTAMATE/ASPARTATE-PREPHENATE AMINOTRANSFERASE-RELATED"/>
    <property type="match status" value="1"/>
</dbReference>
<dbReference type="Pfam" id="PF00155">
    <property type="entry name" value="Aminotran_1_2"/>
    <property type="match status" value="1"/>
</dbReference>
<dbReference type="Gene3D" id="3.90.1150.10">
    <property type="entry name" value="Aspartate Aminotransferase, domain 1"/>
    <property type="match status" value="1"/>
</dbReference>
<dbReference type="Proteomes" id="UP000076632">
    <property type="component" value="Unassembled WGS sequence"/>
</dbReference>
<evidence type="ECO:0000256" key="2">
    <source>
        <dbReference type="ARBA" id="ARBA00022898"/>
    </source>
</evidence>
<dbReference type="GO" id="GO:0008483">
    <property type="term" value="F:transaminase activity"/>
    <property type="evidence" value="ECO:0007669"/>
    <property type="project" value="TreeGrafter"/>
</dbReference>
<evidence type="ECO:0000313" key="4">
    <source>
        <dbReference type="EMBL" id="KZF20923.1"/>
    </source>
</evidence>
<dbReference type="OrthoDB" id="7042322at2759"/>
<name>A0A165FFP8_XYLHT</name>
<accession>A0A165FFP8</accession>
<proteinExistence type="inferred from homology"/>
<dbReference type="GeneID" id="28899070"/>
<dbReference type="InParanoid" id="A0A165FFP8"/>
<protein>
    <submittedName>
        <fullName evidence="4">PLP-dependent transferase</fullName>
    </submittedName>
</protein>
<dbReference type="InterPro" id="IPR015421">
    <property type="entry name" value="PyrdxlP-dep_Trfase_major"/>
</dbReference>
<organism evidence="4 5">
    <name type="scientific">Xylona heveae (strain CBS 132557 / TC161)</name>
    <dbReference type="NCBI Taxonomy" id="1328760"/>
    <lineage>
        <taxon>Eukaryota</taxon>
        <taxon>Fungi</taxon>
        <taxon>Dikarya</taxon>
        <taxon>Ascomycota</taxon>
        <taxon>Pezizomycotina</taxon>
        <taxon>Xylonomycetes</taxon>
        <taxon>Xylonales</taxon>
        <taxon>Xylonaceae</taxon>
        <taxon>Xylona</taxon>
    </lineage>
</organism>
<evidence type="ECO:0000259" key="3">
    <source>
        <dbReference type="Pfam" id="PF00155"/>
    </source>
</evidence>
<dbReference type="EMBL" id="KV407462">
    <property type="protein sequence ID" value="KZF20923.1"/>
    <property type="molecule type" value="Genomic_DNA"/>
</dbReference>
<dbReference type="SUPFAM" id="SSF53383">
    <property type="entry name" value="PLP-dependent transferases"/>
    <property type="match status" value="1"/>
</dbReference>
<dbReference type="InterPro" id="IPR050478">
    <property type="entry name" value="Ethylene_sulfur-biosynth"/>
</dbReference>
<dbReference type="RefSeq" id="XP_018186478.1">
    <property type="nucleotide sequence ID" value="XM_018333933.1"/>
</dbReference>
<feature type="domain" description="Aminotransferase class I/classII large" evidence="3">
    <location>
        <begin position="69"/>
        <end position="453"/>
    </location>
</feature>
<dbReference type="PROSITE" id="PS00105">
    <property type="entry name" value="AA_TRANSFER_CLASS_1"/>
    <property type="match status" value="1"/>
</dbReference>
<keyword evidence="4" id="KW-0808">Transferase</keyword>
<dbReference type="OMA" id="SAVEHMA"/>
<comment type="similarity">
    <text evidence="1">Belongs to the class-I pyridoxal-phosphate-dependent aminotransferase family.</text>
</comment>
<keyword evidence="2" id="KW-0663">Pyridoxal phosphate</keyword>
<dbReference type="PRINTS" id="PR00753">
    <property type="entry name" value="ACCSYNTHASE"/>
</dbReference>
<evidence type="ECO:0000256" key="1">
    <source>
        <dbReference type="ARBA" id="ARBA00007441"/>
    </source>
</evidence>
<dbReference type="InterPro" id="IPR004838">
    <property type="entry name" value="NHTrfase_class1_PyrdxlP-BS"/>
</dbReference>
<gene>
    <name evidence="4" type="ORF">L228DRAFT_256664</name>
</gene>
<dbReference type="CDD" id="cd00609">
    <property type="entry name" value="AAT_like"/>
    <property type="match status" value="1"/>
</dbReference>
<evidence type="ECO:0000313" key="5">
    <source>
        <dbReference type="Proteomes" id="UP000076632"/>
    </source>
</evidence>
<dbReference type="InterPro" id="IPR015424">
    <property type="entry name" value="PyrdxlP-dep_Trfase"/>
</dbReference>
<sequence length="459" mass="50823">MGETASAKAPPYLSQRGEAAAAIGRKNIFFDVISNLWHPEDNPDGFVSLGVAENALMHEEMAQFAKKTFHLPHHSLTYGDGATGSKRLRAAVARFMNRHFDPVTPIDPEHVTTTIGVTTAIEASGMALGNPGDGFLLARPYYGAFPPDLGARAEIKVVGVSFGDVDPFGLDAIAKYEEALLQAHHDGIEVKALILCSPHNPLGRCFPKDVLIELMRFCQKYRLHLISDEIYALSIWENAEAPEAVGFTSVLSIDTTGIIDRNLIHVFWGMSKDFGANGLRIGFIISQHNQEFQKALRGHSAFRYPSSLSDNLAANVLEDDEFTEYYIRTNRQRLADSFACMADFLKREGIPYYHGSNAAFFMWADLRPTSRRVSPKPETLDASLDAMRLVDEVTTETPPSSGASTETEAIMSRLLAKKVFLASGEAFGSEEPGWFRIVFSQPRPYVEEGLRRILEAMKE</sequence>
<dbReference type="GO" id="GO:0030170">
    <property type="term" value="F:pyridoxal phosphate binding"/>
    <property type="evidence" value="ECO:0007669"/>
    <property type="project" value="InterPro"/>
</dbReference>
<dbReference type="Gene3D" id="3.40.640.10">
    <property type="entry name" value="Type I PLP-dependent aspartate aminotransferase-like (Major domain)"/>
    <property type="match status" value="1"/>
</dbReference>
<keyword evidence="5" id="KW-1185">Reference proteome</keyword>
<dbReference type="STRING" id="1328760.A0A165FFP8"/>
<dbReference type="AlphaFoldDB" id="A0A165FFP8"/>
<dbReference type="InterPro" id="IPR015422">
    <property type="entry name" value="PyrdxlP-dep_Trfase_small"/>
</dbReference>
<dbReference type="PANTHER" id="PTHR43795:SF63">
    <property type="entry name" value="PUTATIVE (AFU_ORTHOLOGUE AFUA_4G00630)-RELATED"/>
    <property type="match status" value="1"/>
</dbReference>
<dbReference type="GO" id="GO:0006520">
    <property type="term" value="P:amino acid metabolic process"/>
    <property type="evidence" value="ECO:0007669"/>
    <property type="project" value="TreeGrafter"/>
</dbReference>
<dbReference type="InterPro" id="IPR004839">
    <property type="entry name" value="Aminotransferase_I/II_large"/>
</dbReference>
<reference evidence="4 5" key="1">
    <citation type="journal article" date="2016" name="Fungal Biol.">
        <title>The genome of Xylona heveae provides a window into fungal endophytism.</title>
        <authorList>
            <person name="Gazis R."/>
            <person name="Kuo A."/>
            <person name="Riley R."/>
            <person name="LaButti K."/>
            <person name="Lipzen A."/>
            <person name="Lin J."/>
            <person name="Amirebrahimi M."/>
            <person name="Hesse C.N."/>
            <person name="Spatafora J.W."/>
            <person name="Henrissat B."/>
            <person name="Hainaut M."/>
            <person name="Grigoriev I.V."/>
            <person name="Hibbett D.S."/>
        </authorList>
    </citation>
    <scope>NUCLEOTIDE SEQUENCE [LARGE SCALE GENOMIC DNA]</scope>
    <source>
        <strain evidence="4 5">TC161</strain>
    </source>
</reference>